<dbReference type="InterPro" id="IPR016024">
    <property type="entry name" value="ARM-type_fold"/>
</dbReference>
<protein>
    <recommendedName>
        <fullName evidence="3">FHF complex subunit HOOK-interacting protein C-terminal domain-containing protein</fullName>
    </recommendedName>
</protein>
<feature type="compositionally biased region" description="Basic and acidic residues" evidence="2">
    <location>
        <begin position="518"/>
        <end position="530"/>
    </location>
</feature>
<organism evidence="4 5">
    <name type="scientific">Orchesella dallaii</name>
    <dbReference type="NCBI Taxonomy" id="48710"/>
    <lineage>
        <taxon>Eukaryota</taxon>
        <taxon>Metazoa</taxon>
        <taxon>Ecdysozoa</taxon>
        <taxon>Arthropoda</taxon>
        <taxon>Hexapoda</taxon>
        <taxon>Collembola</taxon>
        <taxon>Entomobryomorpha</taxon>
        <taxon>Entomobryoidea</taxon>
        <taxon>Orchesellidae</taxon>
        <taxon>Orchesellinae</taxon>
        <taxon>Orchesella</taxon>
    </lineage>
</organism>
<evidence type="ECO:0000313" key="5">
    <source>
        <dbReference type="Proteomes" id="UP001642540"/>
    </source>
</evidence>
<name>A0ABP1QID4_9HEXA</name>
<accession>A0ABP1QID4</accession>
<dbReference type="InterPro" id="IPR045669">
    <property type="entry name" value="FHIP_C"/>
</dbReference>
<feature type="compositionally biased region" description="Polar residues" evidence="2">
    <location>
        <begin position="508"/>
        <end position="517"/>
    </location>
</feature>
<dbReference type="Pfam" id="PF10257">
    <property type="entry name" value="RAI16-like"/>
    <property type="match status" value="1"/>
</dbReference>
<evidence type="ECO:0000256" key="2">
    <source>
        <dbReference type="SAM" id="MobiDB-lite"/>
    </source>
</evidence>
<dbReference type="Pfam" id="PF19314">
    <property type="entry name" value="DUF5917"/>
    <property type="match status" value="1"/>
</dbReference>
<evidence type="ECO:0000259" key="3">
    <source>
        <dbReference type="Pfam" id="PF19314"/>
    </source>
</evidence>
<reference evidence="4 5" key="1">
    <citation type="submission" date="2024-08" db="EMBL/GenBank/DDBJ databases">
        <authorList>
            <person name="Cucini C."/>
            <person name="Frati F."/>
        </authorList>
    </citation>
    <scope>NUCLEOTIDE SEQUENCE [LARGE SCALE GENOMIC DNA]</scope>
</reference>
<comment type="similarity">
    <text evidence="1">Belongs to the FHIP family.</text>
</comment>
<evidence type="ECO:0000313" key="4">
    <source>
        <dbReference type="EMBL" id="CAL8099827.1"/>
    </source>
</evidence>
<dbReference type="Proteomes" id="UP001642540">
    <property type="component" value="Unassembled WGS sequence"/>
</dbReference>
<dbReference type="PANTHER" id="PTHR21705">
    <property type="entry name" value="RAI16 PROTEIN-RELATED"/>
    <property type="match status" value="1"/>
</dbReference>
<dbReference type="PANTHER" id="PTHR21705:SF11">
    <property type="entry name" value="FHIP FAMILY PROTEIN CG3558"/>
    <property type="match status" value="1"/>
</dbReference>
<dbReference type="EMBL" id="CAXLJM020000032">
    <property type="protein sequence ID" value="CAL8099827.1"/>
    <property type="molecule type" value="Genomic_DNA"/>
</dbReference>
<comment type="caution">
    <text evidence="4">The sequence shown here is derived from an EMBL/GenBank/DDBJ whole genome shotgun (WGS) entry which is preliminary data.</text>
</comment>
<dbReference type="InterPro" id="IPR019384">
    <property type="entry name" value="FHIP"/>
</dbReference>
<feature type="domain" description="FHF complex subunit HOOK-interacting protein C-terminal" evidence="3">
    <location>
        <begin position="615"/>
        <end position="701"/>
    </location>
</feature>
<keyword evidence="5" id="KW-1185">Reference proteome</keyword>
<dbReference type="SUPFAM" id="SSF48371">
    <property type="entry name" value="ARM repeat"/>
    <property type="match status" value="1"/>
</dbReference>
<gene>
    <name evidence="4" type="ORF">ODALV1_LOCUS10357</name>
</gene>
<proteinExistence type="inferred from homology"/>
<sequence>MNLSWLKSNSNANSVREFRKHEPGVTTIALENHWKQARDVMLKNKDPESAITVISHFSQMITFLRLSRDDTTSWSSCKQFWIENRCSDKAIKWLHELGAQRCDKDDLKLVHTLQSLLELASEDGQLLGYEITDSSQDIGSWDGACSLSTLLLELCISVDPRISDAARKSFVLLIHLASKYPELENSISQEARLGVTNMTISGLSACFAQLPTFYPATSEQLQPFMQQLVFVDSVVVAATESLSSTIAECFSKNFLHAVMLPALTQDEGSRSLHTQDDQNDYVRSLHEEIAVVTSYLQTVCENVSHPLLIKSLISFVLTQLLTTLLHRMNHPSTAVTIATLSLLNVLLEFFCEDLWYELILRHLMPQNHLIVAQRYQRLPEVDFQEAALRFISLLPSSVTEVVGSDTVSHNFAMYAHSEVIRWSTIDSISFPDSRLIPDVSTTMSSENILYCLEEKESGKKSHKSVFPMWKYKYDGTDRLESSSTPCSLVNMRPNGGGDFTSEREATVKPQNRVTSNVESEKAKEHREGTELNHLSDPLSAGCMPSEDRFTNIPLQPNNEEMNSIGIGMSEPSYDSTDVVAGCSTSITKPFDSVNDQSDGYSSMESGVMDNIASFGPFVDCLFNHLTNFTKLDTDVILMVTELVSTLASSRIPLISSLFLDHSLTLQPSFRSFLLILNRIRLQLDKSVRSQHQIIHEIWGQLAKDTARFEEPASSQQLSLPTLSDSNPFSSSFGENFTDNIRKTINSKTFVAAMSGIFRKSGVPSNNESLQDSVHSTGNQGYRYLAGHPGAAPAQKQEINKVMATRAIFFTHWLLELSAIAMQLCWKRVD</sequence>
<evidence type="ECO:0000256" key="1">
    <source>
        <dbReference type="ARBA" id="ARBA00024336"/>
    </source>
</evidence>
<feature type="region of interest" description="Disordered" evidence="2">
    <location>
        <begin position="482"/>
        <end position="538"/>
    </location>
</feature>